<keyword evidence="6 9" id="KW-1133">Transmembrane helix</keyword>
<evidence type="ECO:0000313" key="11">
    <source>
        <dbReference type="EMBL" id="SLN47539.1"/>
    </source>
</evidence>
<feature type="domain" description="Tripartite ATP-independent periplasmic transporters DctQ component" evidence="10">
    <location>
        <begin position="30"/>
        <end position="159"/>
    </location>
</feature>
<comment type="subunit">
    <text evidence="9">The complex comprises the extracytoplasmic solute receptor protein and the two transmembrane proteins.</text>
</comment>
<keyword evidence="2 9" id="KW-0813">Transport</keyword>
<comment type="caution">
    <text evidence="9">Lacks conserved residue(s) required for the propagation of feature annotation.</text>
</comment>
<evidence type="ECO:0000256" key="2">
    <source>
        <dbReference type="ARBA" id="ARBA00022448"/>
    </source>
</evidence>
<proteinExistence type="inferred from homology"/>
<dbReference type="InterPro" id="IPR055348">
    <property type="entry name" value="DctQ"/>
</dbReference>
<gene>
    <name evidence="11" type="ORF">OCH7691_02050</name>
</gene>
<keyword evidence="12" id="KW-1185">Reference proteome</keyword>
<comment type="function">
    <text evidence="9">Part of the tripartite ATP-independent periplasmic (TRAP) transport system.</text>
</comment>
<protein>
    <recommendedName>
        <fullName evidence="9">TRAP transporter small permease protein</fullName>
    </recommendedName>
</protein>
<organism evidence="11 12">
    <name type="scientific">Oceanibacterium hippocampi</name>
    <dbReference type="NCBI Taxonomy" id="745714"/>
    <lineage>
        <taxon>Bacteria</taxon>
        <taxon>Pseudomonadati</taxon>
        <taxon>Pseudomonadota</taxon>
        <taxon>Alphaproteobacteria</taxon>
        <taxon>Sneathiellales</taxon>
        <taxon>Sneathiellaceae</taxon>
        <taxon>Oceanibacterium</taxon>
    </lineage>
</organism>
<feature type="transmembrane region" description="Helical" evidence="9">
    <location>
        <begin position="93"/>
        <end position="114"/>
    </location>
</feature>
<accession>A0A1Y5SXP1</accession>
<evidence type="ECO:0000256" key="1">
    <source>
        <dbReference type="ARBA" id="ARBA00004429"/>
    </source>
</evidence>
<evidence type="ECO:0000313" key="12">
    <source>
        <dbReference type="Proteomes" id="UP000193200"/>
    </source>
</evidence>
<evidence type="ECO:0000256" key="7">
    <source>
        <dbReference type="ARBA" id="ARBA00023136"/>
    </source>
</evidence>
<comment type="subcellular location">
    <subcellularLocation>
        <location evidence="1 9">Cell inner membrane</location>
        <topology evidence="1 9">Multi-pass membrane protein</topology>
    </subcellularLocation>
</comment>
<sequence length="178" mass="18973">MHAALNILSAVNNRLAQVIVIVAALIVLVIVAVVFGGVAIRTVTGHGSAMVQELPPLLVPWLVFPLLGLLLRSDSHIAIDFLPAILPDRSKRMLRIAVALVSLIAGAIFCQAGLEAVSLFQMTGQVTEMELEFPIWWIYLSFPVGFAILMSFALEVALAAFLGKPGTGDAAPAHNPEL</sequence>
<keyword evidence="5 9" id="KW-0812">Transmembrane</keyword>
<evidence type="ECO:0000256" key="5">
    <source>
        <dbReference type="ARBA" id="ARBA00022692"/>
    </source>
</evidence>
<evidence type="ECO:0000256" key="8">
    <source>
        <dbReference type="ARBA" id="ARBA00038436"/>
    </source>
</evidence>
<dbReference type="GO" id="GO:0005886">
    <property type="term" value="C:plasma membrane"/>
    <property type="evidence" value="ECO:0007669"/>
    <property type="project" value="UniProtKB-SubCell"/>
</dbReference>
<evidence type="ECO:0000256" key="4">
    <source>
        <dbReference type="ARBA" id="ARBA00022519"/>
    </source>
</evidence>
<dbReference type="EMBL" id="FWFR01000001">
    <property type="protein sequence ID" value="SLN47539.1"/>
    <property type="molecule type" value="Genomic_DNA"/>
</dbReference>
<evidence type="ECO:0000259" key="10">
    <source>
        <dbReference type="Pfam" id="PF04290"/>
    </source>
</evidence>
<dbReference type="OrthoDB" id="7843639at2"/>
<evidence type="ECO:0000256" key="6">
    <source>
        <dbReference type="ARBA" id="ARBA00022989"/>
    </source>
</evidence>
<evidence type="ECO:0000256" key="9">
    <source>
        <dbReference type="RuleBase" id="RU369079"/>
    </source>
</evidence>
<keyword evidence="4 9" id="KW-0997">Cell inner membrane</keyword>
<dbReference type="GO" id="GO:0022857">
    <property type="term" value="F:transmembrane transporter activity"/>
    <property type="evidence" value="ECO:0007669"/>
    <property type="project" value="UniProtKB-UniRule"/>
</dbReference>
<feature type="transmembrane region" description="Helical" evidence="9">
    <location>
        <begin position="18"/>
        <end position="42"/>
    </location>
</feature>
<dbReference type="InterPro" id="IPR007387">
    <property type="entry name" value="TRAP_DctQ"/>
</dbReference>
<keyword evidence="3" id="KW-1003">Cell membrane</keyword>
<dbReference type="RefSeq" id="WP_085883253.1">
    <property type="nucleotide sequence ID" value="NZ_FWFR01000001.1"/>
</dbReference>
<dbReference type="InParanoid" id="A0A1Y5SXP1"/>
<dbReference type="PANTHER" id="PTHR35011">
    <property type="entry name" value="2,3-DIKETO-L-GULONATE TRAP TRANSPORTER SMALL PERMEASE PROTEIN YIAM"/>
    <property type="match status" value="1"/>
</dbReference>
<comment type="similarity">
    <text evidence="8 9">Belongs to the TRAP transporter small permease family.</text>
</comment>
<dbReference type="Proteomes" id="UP000193200">
    <property type="component" value="Unassembled WGS sequence"/>
</dbReference>
<feature type="transmembrane region" description="Helical" evidence="9">
    <location>
        <begin position="134"/>
        <end position="154"/>
    </location>
</feature>
<dbReference type="GO" id="GO:0015740">
    <property type="term" value="P:C4-dicarboxylate transport"/>
    <property type="evidence" value="ECO:0007669"/>
    <property type="project" value="TreeGrafter"/>
</dbReference>
<name>A0A1Y5SXP1_9PROT</name>
<dbReference type="Pfam" id="PF04290">
    <property type="entry name" value="DctQ"/>
    <property type="match status" value="1"/>
</dbReference>
<reference evidence="11 12" key="1">
    <citation type="submission" date="2017-03" db="EMBL/GenBank/DDBJ databases">
        <authorList>
            <person name="Afonso C.L."/>
            <person name="Miller P.J."/>
            <person name="Scott M.A."/>
            <person name="Spackman E."/>
            <person name="Goraichik I."/>
            <person name="Dimitrov K.M."/>
            <person name="Suarez D.L."/>
            <person name="Swayne D.E."/>
        </authorList>
    </citation>
    <scope>NUCLEOTIDE SEQUENCE [LARGE SCALE GENOMIC DNA]</scope>
    <source>
        <strain evidence="11 12">CECT 7691</strain>
    </source>
</reference>
<dbReference type="AlphaFoldDB" id="A0A1Y5SXP1"/>
<evidence type="ECO:0000256" key="3">
    <source>
        <dbReference type="ARBA" id="ARBA00022475"/>
    </source>
</evidence>
<dbReference type="PANTHER" id="PTHR35011:SF2">
    <property type="entry name" value="2,3-DIKETO-L-GULONATE TRAP TRANSPORTER SMALL PERMEASE PROTEIN YIAM"/>
    <property type="match status" value="1"/>
</dbReference>
<keyword evidence="7 9" id="KW-0472">Membrane</keyword>